<dbReference type="SUPFAM" id="SSF158682">
    <property type="entry name" value="TerB-like"/>
    <property type="match status" value="1"/>
</dbReference>
<evidence type="ECO:0000313" key="2">
    <source>
        <dbReference type="EMBL" id="MCQ5341751.1"/>
    </source>
</evidence>
<dbReference type="InterPro" id="IPR007791">
    <property type="entry name" value="DjlA_N"/>
</dbReference>
<gene>
    <name evidence="2" type="ORF">NE675_01700</name>
</gene>
<accession>A0ABT1SPG8</accession>
<reference evidence="2 3" key="1">
    <citation type="submission" date="2022-06" db="EMBL/GenBank/DDBJ databases">
        <title>Isolation of gut microbiota from human fecal samples.</title>
        <authorList>
            <person name="Pamer E.G."/>
            <person name="Barat B."/>
            <person name="Waligurski E."/>
            <person name="Medina S."/>
            <person name="Paddock L."/>
            <person name="Mostad J."/>
        </authorList>
    </citation>
    <scope>NUCLEOTIDE SEQUENCE [LARGE SCALE GENOMIC DNA]</scope>
    <source>
        <strain evidence="2 3">DFI.1.1</strain>
    </source>
</reference>
<organism evidence="2 3">
    <name type="scientific">Megasphaera massiliensis</name>
    <dbReference type="NCBI Taxonomy" id="1232428"/>
    <lineage>
        <taxon>Bacteria</taxon>
        <taxon>Bacillati</taxon>
        <taxon>Bacillota</taxon>
        <taxon>Negativicutes</taxon>
        <taxon>Veillonellales</taxon>
        <taxon>Veillonellaceae</taxon>
        <taxon>Megasphaera</taxon>
    </lineage>
</organism>
<proteinExistence type="predicted"/>
<dbReference type="EMBL" id="JANGEW010000002">
    <property type="protein sequence ID" value="MCQ5341751.1"/>
    <property type="molecule type" value="Genomic_DNA"/>
</dbReference>
<dbReference type="Gene3D" id="1.10.3680.10">
    <property type="entry name" value="TerB-like"/>
    <property type="match status" value="1"/>
</dbReference>
<feature type="domain" description="Co-chaperone DjlA N-terminal" evidence="1">
    <location>
        <begin position="6"/>
        <end position="113"/>
    </location>
</feature>
<dbReference type="Pfam" id="PF05099">
    <property type="entry name" value="TerB"/>
    <property type="match status" value="1"/>
</dbReference>
<dbReference type="Proteomes" id="UP001206692">
    <property type="component" value="Unassembled WGS sequence"/>
</dbReference>
<evidence type="ECO:0000313" key="3">
    <source>
        <dbReference type="Proteomes" id="UP001206692"/>
    </source>
</evidence>
<sequence length="132" mass="15366">MFLGHFSKDEQASFLNLAYTLMYADHEVKDDERERFQLYQTEVEADITQAEVVDFVAELAKFQNLDLLKKKMLLFELLGIAFADAEYAEDERVLMEQAAAFLSVSPVDMERMMTLVQDLAHIYQEVNEVIMR</sequence>
<dbReference type="InterPro" id="IPR029024">
    <property type="entry name" value="TerB-like"/>
</dbReference>
<name>A0ABT1SPG8_9FIRM</name>
<protein>
    <submittedName>
        <fullName evidence="2">TerB family tellurite resistance protein</fullName>
    </submittedName>
</protein>
<comment type="caution">
    <text evidence="2">The sequence shown here is derived from an EMBL/GenBank/DDBJ whole genome shotgun (WGS) entry which is preliminary data.</text>
</comment>
<dbReference type="RefSeq" id="WP_062411728.1">
    <property type="nucleotide sequence ID" value="NZ_JAJCIO010000002.1"/>
</dbReference>
<evidence type="ECO:0000259" key="1">
    <source>
        <dbReference type="Pfam" id="PF05099"/>
    </source>
</evidence>
<keyword evidence="3" id="KW-1185">Reference proteome</keyword>